<comment type="caution">
    <text evidence="1">The sequence shown here is derived from an EMBL/GenBank/DDBJ whole genome shotgun (WGS) entry which is preliminary data.</text>
</comment>
<reference evidence="1 2" key="1">
    <citation type="submission" date="2020-04" db="EMBL/GenBank/DDBJ databases">
        <title>MicrobeNet Type strains.</title>
        <authorList>
            <person name="Nicholson A.C."/>
        </authorList>
    </citation>
    <scope>NUCLEOTIDE SEQUENCE [LARGE SCALE GENOMIC DNA]</scope>
    <source>
        <strain evidence="1 2">DSM 45078</strain>
    </source>
</reference>
<accession>A0A846XR15</accession>
<organism evidence="1 2">
    <name type="scientific">Nocardia speluncae</name>
    <dbReference type="NCBI Taxonomy" id="419477"/>
    <lineage>
        <taxon>Bacteria</taxon>
        <taxon>Bacillati</taxon>
        <taxon>Actinomycetota</taxon>
        <taxon>Actinomycetes</taxon>
        <taxon>Mycobacteriales</taxon>
        <taxon>Nocardiaceae</taxon>
        <taxon>Nocardia</taxon>
    </lineage>
</organism>
<evidence type="ECO:0000313" key="1">
    <source>
        <dbReference type="EMBL" id="NKY37210.1"/>
    </source>
</evidence>
<keyword evidence="2" id="KW-1185">Reference proteome</keyword>
<name>A0A846XR15_9NOCA</name>
<gene>
    <name evidence="1" type="ORF">HGA13_29675</name>
</gene>
<protein>
    <submittedName>
        <fullName evidence="1">Uncharacterized protein</fullName>
    </submittedName>
</protein>
<dbReference type="RefSeq" id="WP_157112739.1">
    <property type="nucleotide sequence ID" value="NZ_JAAXOO010000008.1"/>
</dbReference>
<sequence length="93" mass="10167">MGGQPDHEQHARAREFLQQCRERTRDSAERLRRHLTYANEFGELLDARTHPCPGPGPEVTYRPGSAVSRWAGSSTVAAAAATIATVIAVNARL</sequence>
<proteinExistence type="predicted"/>
<dbReference type="AlphaFoldDB" id="A0A846XR15"/>
<dbReference type="Proteomes" id="UP000565715">
    <property type="component" value="Unassembled WGS sequence"/>
</dbReference>
<dbReference type="EMBL" id="JAAXOO010000008">
    <property type="protein sequence ID" value="NKY37210.1"/>
    <property type="molecule type" value="Genomic_DNA"/>
</dbReference>
<evidence type="ECO:0000313" key="2">
    <source>
        <dbReference type="Proteomes" id="UP000565715"/>
    </source>
</evidence>